<dbReference type="RefSeq" id="WP_202241790.1">
    <property type="nucleotide sequence ID" value="NZ_JAESIY010000001.1"/>
</dbReference>
<keyword evidence="5" id="KW-1185">Reference proteome</keyword>
<protein>
    <submittedName>
        <fullName evidence="4">ATP-binding cassette domain-containing protein</fullName>
    </submittedName>
</protein>
<dbReference type="PROSITE" id="PS50893">
    <property type="entry name" value="ABC_TRANSPORTER_2"/>
    <property type="match status" value="2"/>
</dbReference>
<evidence type="ECO:0000313" key="5">
    <source>
        <dbReference type="Proteomes" id="UP000659388"/>
    </source>
</evidence>
<dbReference type="InterPro" id="IPR027417">
    <property type="entry name" value="P-loop_NTPase"/>
</dbReference>
<dbReference type="SUPFAM" id="SSF52540">
    <property type="entry name" value="P-loop containing nucleoside triphosphate hydrolases"/>
    <property type="match status" value="2"/>
</dbReference>
<dbReference type="InterPro" id="IPR003439">
    <property type="entry name" value="ABC_transporter-like_ATP-bd"/>
</dbReference>
<sequence>MNSLLLKFENAVAGYGIAHSIPPIDLEIHEGEHAILVGENEKRKAEFMDAVAGKISIPKGRLYYHFSDNYCKADIKKPIASVLARHDFKSLDAEKKFYYQQRYNSSDSENSETVSEYLAKIKSFRKKPYWTIPKVVKRLNLKSLEDEALIKLSNGETRKVLLAAALLKNPAILLLDNPMTGLDKESRAFFNSLIPDISYSGVTIIMNSSEHDIPEEIEKAIIFKNNQPIQKVKTREAERYLQSEEALNIPKEDLEKLMQHNHTAYESIIKMNDVKVKYGNKLILDHINWTVKQGERWALTGRNGAGKSTLLSLINGDNPQAYANEIFLFDKKKGSGESIWDLKAKIGFVSPELFQYFPRHLTCGHVIATAFYLRMVSIPALPNDRKEKILQWMTLFNIDQYFNEKFYSVSINIQRLCLLARALITNPVLLILDEPFQGFTHNQKMYHKKIIDTICEQSDLTLIFVSHYEEEIPESVTNTIRLIDGKQA</sequence>
<dbReference type="AlphaFoldDB" id="A0A937JYY4"/>
<evidence type="ECO:0000259" key="3">
    <source>
        <dbReference type="PROSITE" id="PS50893"/>
    </source>
</evidence>
<evidence type="ECO:0000313" key="4">
    <source>
        <dbReference type="EMBL" id="MBL3654715.1"/>
    </source>
</evidence>
<dbReference type="Pfam" id="PF00005">
    <property type="entry name" value="ABC_tran"/>
    <property type="match status" value="2"/>
</dbReference>
<comment type="similarity">
    <text evidence="1">Belongs to the ABC transporter superfamily.</text>
</comment>
<feature type="domain" description="ABC transporter" evidence="3">
    <location>
        <begin position="6"/>
        <end position="251"/>
    </location>
</feature>
<dbReference type="GO" id="GO:0016887">
    <property type="term" value="F:ATP hydrolysis activity"/>
    <property type="evidence" value="ECO:0007669"/>
    <property type="project" value="InterPro"/>
</dbReference>
<dbReference type="Gene3D" id="3.40.50.300">
    <property type="entry name" value="P-loop containing nucleotide triphosphate hydrolases"/>
    <property type="match status" value="2"/>
</dbReference>
<keyword evidence="4" id="KW-0547">Nucleotide-binding</keyword>
<evidence type="ECO:0000256" key="2">
    <source>
        <dbReference type="ARBA" id="ARBA00022448"/>
    </source>
</evidence>
<organism evidence="4 5">
    <name type="scientific">Fulvivirga sediminis</name>
    <dbReference type="NCBI Taxonomy" id="2803949"/>
    <lineage>
        <taxon>Bacteria</taxon>
        <taxon>Pseudomonadati</taxon>
        <taxon>Bacteroidota</taxon>
        <taxon>Cytophagia</taxon>
        <taxon>Cytophagales</taxon>
        <taxon>Fulvivirgaceae</taxon>
        <taxon>Fulvivirga</taxon>
    </lineage>
</organism>
<dbReference type="Proteomes" id="UP000659388">
    <property type="component" value="Unassembled WGS sequence"/>
</dbReference>
<keyword evidence="2" id="KW-0813">Transport</keyword>
<proteinExistence type="inferred from homology"/>
<dbReference type="PANTHER" id="PTHR43117:SF4">
    <property type="entry name" value="OSMOPROTECTANT IMPORT ATP-BINDING PROTEIN OSMV"/>
    <property type="match status" value="1"/>
</dbReference>
<accession>A0A937JYY4</accession>
<dbReference type="GO" id="GO:0005524">
    <property type="term" value="F:ATP binding"/>
    <property type="evidence" value="ECO:0007669"/>
    <property type="project" value="UniProtKB-KW"/>
</dbReference>
<name>A0A937JYY4_9BACT</name>
<feature type="domain" description="ABC transporter" evidence="3">
    <location>
        <begin position="269"/>
        <end position="488"/>
    </location>
</feature>
<comment type="caution">
    <text evidence="4">The sequence shown here is derived from an EMBL/GenBank/DDBJ whole genome shotgun (WGS) entry which is preliminary data.</text>
</comment>
<dbReference type="PANTHER" id="PTHR43117">
    <property type="entry name" value="OSMOPROTECTANT IMPORT ATP-BINDING PROTEIN OSMV"/>
    <property type="match status" value="1"/>
</dbReference>
<reference evidence="4" key="1">
    <citation type="submission" date="2021-01" db="EMBL/GenBank/DDBJ databases">
        <title>Fulvivirga kasyanovii gen. nov., sp nov., a novel member of the phylum Bacteroidetes isolated from seawater in a mussel farm.</title>
        <authorList>
            <person name="Zhao L.-H."/>
            <person name="Wang Z.-J."/>
        </authorList>
    </citation>
    <scope>NUCLEOTIDE SEQUENCE</scope>
    <source>
        <strain evidence="4">2943</strain>
    </source>
</reference>
<dbReference type="EMBL" id="JAESIY010000001">
    <property type="protein sequence ID" value="MBL3654715.1"/>
    <property type="molecule type" value="Genomic_DNA"/>
</dbReference>
<gene>
    <name evidence="4" type="ORF">JL102_01135</name>
</gene>
<keyword evidence="4" id="KW-0067">ATP-binding</keyword>
<evidence type="ECO:0000256" key="1">
    <source>
        <dbReference type="ARBA" id="ARBA00005417"/>
    </source>
</evidence>